<evidence type="ECO:0000259" key="3">
    <source>
        <dbReference type="Pfam" id="PF20239"/>
    </source>
</evidence>
<reference evidence="4 5" key="1">
    <citation type="submission" date="2018-07" db="EMBL/GenBank/DDBJ databases">
        <title>Bacillus sp. YLB-04 draft genome sequence.</title>
        <authorList>
            <person name="Yu L."/>
            <person name="Tang X."/>
        </authorList>
    </citation>
    <scope>NUCLEOTIDE SEQUENCE [LARGE SCALE GENOMIC DNA]</scope>
    <source>
        <strain evidence="4 5">YLB-04</strain>
    </source>
</reference>
<feature type="domain" description="RNA polymerase sigma-70 region 2" evidence="1">
    <location>
        <begin position="21"/>
        <end position="79"/>
    </location>
</feature>
<dbReference type="Gene3D" id="1.10.1740.10">
    <property type="match status" value="1"/>
</dbReference>
<organism evidence="4 5">
    <name type="scientific">Neobacillus piezotolerans</name>
    <dbReference type="NCBI Taxonomy" id="2259171"/>
    <lineage>
        <taxon>Bacteria</taxon>
        <taxon>Bacillati</taxon>
        <taxon>Bacillota</taxon>
        <taxon>Bacilli</taxon>
        <taxon>Bacillales</taxon>
        <taxon>Bacillaceae</taxon>
        <taxon>Neobacillus</taxon>
    </lineage>
</organism>
<comment type="caution">
    <text evidence="4">The sequence shown here is derived from an EMBL/GenBank/DDBJ whole genome shotgun (WGS) entry which is preliminary data.</text>
</comment>
<dbReference type="Proteomes" id="UP000257144">
    <property type="component" value="Unassembled WGS sequence"/>
</dbReference>
<protein>
    <submittedName>
        <fullName evidence="4">RNA polymerase subunit sigma-24</fullName>
    </submittedName>
</protein>
<dbReference type="InterPro" id="IPR046531">
    <property type="entry name" value="DUF6596"/>
</dbReference>
<sequence>MTEADAHRTIEAIWRIESARLIAGLTRLVRDVGLAEDLAHDALIIAMERWPESGIPDNPGAWLMTTAKRRAFDMLRRNQLHKRKYSELIREMDGYYQPDFDANLGSEVEDDLLRLIFMTCHPILSREARIALALRLWGGLTTLEIARAFLISESTVAQRIVRAKRTLRAAQVPFDLPEGRDLEARLASVLEVLYLIFNEGYSATSGEDWIRPVLCEEALRLGRILAELVPKDAEVHGLVSLMEIQSSRFRARIGESGEPILLEDQNRVQWDQLLIRRGLDALERAESLGGVFGPYRIQAEIAACHAKSKTASETDWLRIAALYDALGQISPSPIVELNRAVALSRAFGPEIALEFIEPLMNDAVLKDSHQLPSVRGDLLAKLGRNAEAFAEFTRAASLTRNERERELLLKRASNLPGTSNSAK</sequence>
<dbReference type="SUPFAM" id="SSF88659">
    <property type="entry name" value="Sigma3 and sigma4 domains of RNA polymerase sigma factors"/>
    <property type="match status" value="1"/>
</dbReference>
<dbReference type="Gene3D" id="1.10.10.10">
    <property type="entry name" value="Winged helix-like DNA-binding domain superfamily/Winged helix DNA-binding domain"/>
    <property type="match status" value="1"/>
</dbReference>
<dbReference type="NCBIfam" id="TIGR02937">
    <property type="entry name" value="sigma70-ECF"/>
    <property type="match status" value="1"/>
</dbReference>
<evidence type="ECO:0000313" key="5">
    <source>
        <dbReference type="Proteomes" id="UP000257144"/>
    </source>
</evidence>
<evidence type="ECO:0000259" key="2">
    <source>
        <dbReference type="Pfam" id="PF08281"/>
    </source>
</evidence>
<dbReference type="InterPro" id="IPR036388">
    <property type="entry name" value="WH-like_DNA-bd_sf"/>
</dbReference>
<dbReference type="InterPro" id="IPR014284">
    <property type="entry name" value="RNA_pol_sigma-70_dom"/>
</dbReference>
<keyword evidence="5" id="KW-1185">Reference proteome</keyword>
<dbReference type="Pfam" id="PF04542">
    <property type="entry name" value="Sigma70_r2"/>
    <property type="match status" value="1"/>
</dbReference>
<evidence type="ECO:0000259" key="1">
    <source>
        <dbReference type="Pfam" id="PF04542"/>
    </source>
</evidence>
<name>A0A3D8GUC1_9BACI</name>
<dbReference type="PANTHER" id="PTHR47756">
    <property type="entry name" value="BLL6612 PROTEIN-RELATED"/>
    <property type="match status" value="1"/>
</dbReference>
<dbReference type="AlphaFoldDB" id="A0A3D8GUC1"/>
<dbReference type="Pfam" id="PF20239">
    <property type="entry name" value="DUF6596"/>
    <property type="match status" value="1"/>
</dbReference>
<dbReference type="EMBL" id="QNQT01000001">
    <property type="protein sequence ID" value="RDU38035.1"/>
    <property type="molecule type" value="Genomic_DNA"/>
</dbReference>
<dbReference type="GO" id="GO:0003677">
    <property type="term" value="F:DNA binding"/>
    <property type="evidence" value="ECO:0007669"/>
    <property type="project" value="InterPro"/>
</dbReference>
<dbReference type="GO" id="GO:0016987">
    <property type="term" value="F:sigma factor activity"/>
    <property type="evidence" value="ECO:0007669"/>
    <property type="project" value="InterPro"/>
</dbReference>
<dbReference type="GO" id="GO:0006352">
    <property type="term" value="P:DNA-templated transcription initiation"/>
    <property type="evidence" value="ECO:0007669"/>
    <property type="project" value="InterPro"/>
</dbReference>
<dbReference type="OrthoDB" id="9780299at2"/>
<dbReference type="Pfam" id="PF08281">
    <property type="entry name" value="Sigma70_r4_2"/>
    <property type="match status" value="1"/>
</dbReference>
<gene>
    <name evidence="4" type="ORF">DRW41_00200</name>
</gene>
<feature type="domain" description="RNA polymerase sigma factor 70 region 4 type 2" evidence="2">
    <location>
        <begin position="116"/>
        <end position="167"/>
    </location>
</feature>
<accession>A0A3D8GUC1</accession>
<proteinExistence type="predicted"/>
<dbReference type="InterPro" id="IPR007627">
    <property type="entry name" value="RNA_pol_sigma70_r2"/>
</dbReference>
<dbReference type="SUPFAM" id="SSF88946">
    <property type="entry name" value="Sigma2 domain of RNA polymerase sigma factors"/>
    <property type="match status" value="1"/>
</dbReference>
<dbReference type="RefSeq" id="WP_115449946.1">
    <property type="nucleotide sequence ID" value="NZ_QNQT01000001.1"/>
</dbReference>
<dbReference type="PANTHER" id="PTHR47756:SF1">
    <property type="entry name" value="BLL0085 PROTEIN"/>
    <property type="match status" value="1"/>
</dbReference>
<dbReference type="InterPro" id="IPR013324">
    <property type="entry name" value="RNA_pol_sigma_r3/r4-like"/>
</dbReference>
<dbReference type="InterPro" id="IPR013325">
    <property type="entry name" value="RNA_pol_sigma_r2"/>
</dbReference>
<dbReference type="InterPro" id="IPR013249">
    <property type="entry name" value="RNA_pol_sigma70_r4_t2"/>
</dbReference>
<evidence type="ECO:0000313" key="4">
    <source>
        <dbReference type="EMBL" id="RDU38035.1"/>
    </source>
</evidence>
<feature type="domain" description="DUF6596" evidence="3">
    <location>
        <begin position="185"/>
        <end position="285"/>
    </location>
</feature>